<gene>
    <name evidence="1" type="ORF">FRZ06_02950</name>
</gene>
<accession>A0ACD1A7I7</accession>
<keyword evidence="2" id="KW-1185">Reference proteome</keyword>
<evidence type="ECO:0000313" key="2">
    <source>
        <dbReference type="Proteomes" id="UP000594014"/>
    </source>
</evidence>
<organism evidence="1 2">
    <name type="scientific">Anoxybacterium hadale</name>
    <dbReference type="NCBI Taxonomy" id="3408580"/>
    <lineage>
        <taxon>Bacteria</taxon>
        <taxon>Bacillati</taxon>
        <taxon>Bacillota</taxon>
        <taxon>Clostridia</taxon>
        <taxon>Peptostreptococcales</taxon>
        <taxon>Anaerovoracaceae</taxon>
        <taxon>Anoxybacterium</taxon>
    </lineage>
</organism>
<dbReference type="EMBL" id="CP042469">
    <property type="protein sequence ID" value="QOX62390.1"/>
    <property type="molecule type" value="Genomic_DNA"/>
</dbReference>
<proteinExistence type="predicted"/>
<name>A0ACD1A7I7_9FIRM</name>
<dbReference type="Proteomes" id="UP000594014">
    <property type="component" value="Chromosome"/>
</dbReference>
<evidence type="ECO:0000313" key="1">
    <source>
        <dbReference type="EMBL" id="QOX62390.1"/>
    </source>
</evidence>
<protein>
    <submittedName>
        <fullName evidence="1">C_GCAxxG_C_C family protein</fullName>
    </submittedName>
</protein>
<reference evidence="1" key="1">
    <citation type="submission" date="2019-08" db="EMBL/GenBank/DDBJ databases">
        <title>Genome sequence of Clostridiales bacterium MT110.</title>
        <authorList>
            <person name="Cao J."/>
        </authorList>
    </citation>
    <scope>NUCLEOTIDE SEQUENCE</scope>
    <source>
        <strain evidence="1">MT110</strain>
    </source>
</reference>
<sequence length="141" mass="14987">MLQDRVERALSLHKKGYNCAQCVVCVYSDVIGLDEKTLFRVAEGFGAGMGDFQGTCGALTGAFMLTGLTTDGAGIDGPKTKQVTYRKVKELSKAFKDINGSVLCSELKGMTGGSVLRSCDGCIEDAVRIAGKMLVDEGYLD</sequence>